<keyword evidence="1" id="KW-0812">Transmembrane</keyword>
<dbReference type="Pfam" id="PF14269">
    <property type="entry name" value="Arylsulfotran_2"/>
    <property type="match status" value="1"/>
</dbReference>
<dbReference type="OrthoDB" id="5427350at2759"/>
<dbReference type="PANTHER" id="PTHR35340:SF8">
    <property type="entry name" value="ASST-DOMAIN-CONTAINING PROTEIN"/>
    <property type="match status" value="1"/>
</dbReference>
<evidence type="ECO:0000256" key="2">
    <source>
        <dbReference type="SAM" id="SignalP"/>
    </source>
</evidence>
<evidence type="ECO:0000313" key="4">
    <source>
        <dbReference type="Proteomes" id="UP000310066"/>
    </source>
</evidence>
<evidence type="ECO:0000256" key="1">
    <source>
        <dbReference type="SAM" id="Phobius"/>
    </source>
</evidence>
<feature type="transmembrane region" description="Helical" evidence="1">
    <location>
        <begin position="565"/>
        <end position="583"/>
    </location>
</feature>
<name>A0A4U0V187_9PEZI</name>
<sequence length="592" mass="64878">MAATLSSSLLLAVVRLCVATDSVYNDDLASYVTRPDLRPPKIEVHTHDPSAIAPGYWFVAPYSHLEPEPYTKKFIPCQVGPHIYDNTGELVWSGACKFKNRNAFDFRPIDGGSEPRLSLILGDVLEIGAGMKGMYVILNSSYQTVQALPAPAGSSMIDMHEFEVLEGGQRALVIAQKAQLLDTNPIAGTVGAMWVLNNGFLEVDMMTGGTVFEWWALDYVDLGETYTVPPRGPGTFESPWDFFHLNSIDKNRDGDYLISARNANTVYKISGSTKEVLWRLGGRTSTFQLEGFNFSKQHDARFRPSGNTSGTSISLLNNAAHDDELESTSAVLLFSLDESTMPFTARLEQKWSRLDGKVSRTRSNAQFLDNGNVFANWADRGYINEFTADGRCVLEARWLSGRFNNYRAFKAHFAGYPSEPPVLSAHAYGTTLETMTTVFHVSWNGATDVTSWNFFGSLAGSPADVRPVGSVTKSGFETMHMAAGLFRMSYAEARDAHGVSLGRSPITSTTISPAVLDLLGKISLSATPGAPPSAVTSPLTESRYSTSSDAVGTSRVMYDVLSTPYAIAVLSMIVLACFLRKFLKWRSLRLRS</sequence>
<dbReference type="PANTHER" id="PTHR35340">
    <property type="entry name" value="PQQ ENZYME REPEAT PROTEIN-RELATED"/>
    <property type="match status" value="1"/>
</dbReference>
<keyword evidence="1" id="KW-0472">Membrane</keyword>
<comment type="caution">
    <text evidence="3">The sequence shown here is derived from an EMBL/GenBank/DDBJ whole genome shotgun (WGS) entry which is preliminary data.</text>
</comment>
<dbReference type="STRING" id="329885.A0A4U0V187"/>
<evidence type="ECO:0000313" key="3">
    <source>
        <dbReference type="EMBL" id="TKA42254.1"/>
    </source>
</evidence>
<organism evidence="3 4">
    <name type="scientific">Friedmanniomyces endolithicus</name>
    <dbReference type="NCBI Taxonomy" id="329885"/>
    <lineage>
        <taxon>Eukaryota</taxon>
        <taxon>Fungi</taxon>
        <taxon>Dikarya</taxon>
        <taxon>Ascomycota</taxon>
        <taxon>Pezizomycotina</taxon>
        <taxon>Dothideomycetes</taxon>
        <taxon>Dothideomycetidae</taxon>
        <taxon>Mycosphaerellales</taxon>
        <taxon>Teratosphaeriaceae</taxon>
        <taxon>Friedmanniomyces</taxon>
    </lineage>
</organism>
<dbReference type="AlphaFoldDB" id="A0A4U0V187"/>
<reference evidence="3 4" key="1">
    <citation type="submission" date="2017-03" db="EMBL/GenBank/DDBJ databases">
        <title>Genomes of endolithic fungi from Antarctica.</title>
        <authorList>
            <person name="Coleine C."/>
            <person name="Masonjones S."/>
            <person name="Stajich J.E."/>
        </authorList>
    </citation>
    <scope>NUCLEOTIDE SEQUENCE [LARGE SCALE GENOMIC DNA]</scope>
    <source>
        <strain evidence="3 4">CCFEE 5311</strain>
    </source>
</reference>
<protein>
    <recommendedName>
        <fullName evidence="5">ASST-domain-containing protein</fullName>
    </recommendedName>
</protein>
<dbReference type="Proteomes" id="UP000310066">
    <property type="component" value="Unassembled WGS sequence"/>
</dbReference>
<keyword evidence="2" id="KW-0732">Signal</keyword>
<evidence type="ECO:0008006" key="5">
    <source>
        <dbReference type="Google" id="ProtNLM"/>
    </source>
</evidence>
<proteinExistence type="predicted"/>
<dbReference type="EMBL" id="NAJP01000024">
    <property type="protein sequence ID" value="TKA42254.1"/>
    <property type="molecule type" value="Genomic_DNA"/>
</dbReference>
<dbReference type="InterPro" id="IPR039535">
    <property type="entry name" value="ASST-like"/>
</dbReference>
<accession>A0A4U0V187</accession>
<gene>
    <name evidence="3" type="ORF">B0A54_07342</name>
</gene>
<dbReference type="InterPro" id="IPR053143">
    <property type="entry name" value="Arylsulfate_ST"/>
</dbReference>
<keyword evidence="1" id="KW-1133">Transmembrane helix</keyword>
<feature type="chain" id="PRO_5020893761" description="ASST-domain-containing protein" evidence="2">
    <location>
        <begin position="20"/>
        <end position="592"/>
    </location>
</feature>
<feature type="signal peptide" evidence="2">
    <location>
        <begin position="1"/>
        <end position="19"/>
    </location>
</feature>